<sequence length="128" mass="14868">MSREGIIVNKKYSLKPLTLVLVPHYNHTHKRGHSNEELLRMVECLTTSYWLCGHSKVKVLLFDARSTSRYKNSQLHHDVLLFYDQLDKAIILVKVGIGVEGEICKKAFHHDDNDDEERKPFCQIEYSG</sequence>
<organism evidence="1 2">
    <name type="scientific">Phascolomyces articulosus</name>
    <dbReference type="NCBI Taxonomy" id="60185"/>
    <lineage>
        <taxon>Eukaryota</taxon>
        <taxon>Fungi</taxon>
        <taxon>Fungi incertae sedis</taxon>
        <taxon>Mucoromycota</taxon>
        <taxon>Mucoromycotina</taxon>
        <taxon>Mucoromycetes</taxon>
        <taxon>Mucorales</taxon>
        <taxon>Lichtheimiaceae</taxon>
        <taxon>Phascolomyces</taxon>
    </lineage>
</organism>
<dbReference type="AlphaFoldDB" id="A0AAD5JRA8"/>
<accession>A0AAD5JRA8</accession>
<name>A0AAD5JRA8_9FUNG</name>
<protein>
    <submittedName>
        <fullName evidence="1">Uncharacterized protein</fullName>
    </submittedName>
</protein>
<comment type="caution">
    <text evidence="1">The sequence shown here is derived from an EMBL/GenBank/DDBJ whole genome shotgun (WGS) entry which is preliminary data.</text>
</comment>
<evidence type="ECO:0000313" key="1">
    <source>
        <dbReference type="EMBL" id="KAI9249773.1"/>
    </source>
</evidence>
<gene>
    <name evidence="1" type="ORF">BDA99DRAFT_575671</name>
</gene>
<reference evidence="1" key="1">
    <citation type="journal article" date="2022" name="IScience">
        <title>Evolution of zygomycete secretomes and the origins of terrestrial fungal ecologies.</title>
        <authorList>
            <person name="Chang Y."/>
            <person name="Wang Y."/>
            <person name="Mondo S."/>
            <person name="Ahrendt S."/>
            <person name="Andreopoulos W."/>
            <person name="Barry K."/>
            <person name="Beard J."/>
            <person name="Benny G.L."/>
            <person name="Blankenship S."/>
            <person name="Bonito G."/>
            <person name="Cuomo C."/>
            <person name="Desiro A."/>
            <person name="Gervers K.A."/>
            <person name="Hundley H."/>
            <person name="Kuo A."/>
            <person name="LaButti K."/>
            <person name="Lang B.F."/>
            <person name="Lipzen A."/>
            <person name="O'Donnell K."/>
            <person name="Pangilinan J."/>
            <person name="Reynolds N."/>
            <person name="Sandor L."/>
            <person name="Smith M.E."/>
            <person name="Tsang A."/>
            <person name="Grigoriev I.V."/>
            <person name="Stajich J.E."/>
            <person name="Spatafora J.W."/>
        </authorList>
    </citation>
    <scope>NUCLEOTIDE SEQUENCE</scope>
    <source>
        <strain evidence="1">RSA 2281</strain>
    </source>
</reference>
<keyword evidence="2" id="KW-1185">Reference proteome</keyword>
<evidence type="ECO:0000313" key="2">
    <source>
        <dbReference type="Proteomes" id="UP001209540"/>
    </source>
</evidence>
<dbReference type="EMBL" id="JAIXMP010000034">
    <property type="protein sequence ID" value="KAI9249773.1"/>
    <property type="molecule type" value="Genomic_DNA"/>
</dbReference>
<proteinExistence type="predicted"/>
<reference evidence="1" key="2">
    <citation type="submission" date="2023-02" db="EMBL/GenBank/DDBJ databases">
        <authorList>
            <consortium name="DOE Joint Genome Institute"/>
            <person name="Mondo S.J."/>
            <person name="Chang Y."/>
            <person name="Wang Y."/>
            <person name="Ahrendt S."/>
            <person name="Andreopoulos W."/>
            <person name="Barry K."/>
            <person name="Beard J."/>
            <person name="Benny G.L."/>
            <person name="Blankenship S."/>
            <person name="Bonito G."/>
            <person name="Cuomo C."/>
            <person name="Desiro A."/>
            <person name="Gervers K.A."/>
            <person name="Hundley H."/>
            <person name="Kuo A."/>
            <person name="LaButti K."/>
            <person name="Lang B.F."/>
            <person name="Lipzen A."/>
            <person name="O'Donnell K."/>
            <person name="Pangilinan J."/>
            <person name="Reynolds N."/>
            <person name="Sandor L."/>
            <person name="Smith M.W."/>
            <person name="Tsang A."/>
            <person name="Grigoriev I.V."/>
            <person name="Stajich J.E."/>
            <person name="Spatafora J.W."/>
        </authorList>
    </citation>
    <scope>NUCLEOTIDE SEQUENCE</scope>
    <source>
        <strain evidence="1">RSA 2281</strain>
    </source>
</reference>
<dbReference type="Proteomes" id="UP001209540">
    <property type="component" value="Unassembled WGS sequence"/>
</dbReference>